<dbReference type="Gene3D" id="2.30.29.30">
    <property type="entry name" value="Pleckstrin-homology domain (PH domain)/Phosphotyrosine-binding domain (PTB)"/>
    <property type="match status" value="1"/>
</dbReference>
<dbReference type="EMBL" id="OW240922">
    <property type="protein sequence ID" value="CAH2323090.1"/>
    <property type="molecule type" value="Genomic_DNA"/>
</dbReference>
<dbReference type="SUPFAM" id="SSF50729">
    <property type="entry name" value="PH domain-like"/>
    <property type="match status" value="1"/>
</dbReference>
<evidence type="ECO:0000313" key="3">
    <source>
        <dbReference type="EMBL" id="CAH2323090.1"/>
    </source>
</evidence>
<sequence>MAYILHTHHFGKALHYADACQTQPARSVIIQSAAGFHSLISLKMTSRRRSSSTDAEVLKRGLLTKSPGLRMFRNLSSWKSRIFKLCKTLDNKYLLNYYVSNASDKEKGCINLSEVKAVEKGLHVLEKIRVVLDMFRNFEAENVIYIKYGKRDFYLIDENKREIEEWFLCISQAWAEINGSTDRDGPAIMNPFPYGLPPVPYGVPETGPRPMSYPNNHPQSGHVMTKTLDRQRFHTDPGMTYFPSMNACGQQCTGTTTLPLPRSPPSGKISPRESYLQSGLDSDIGSDSESKSDYPQQQSTLQPGYVSDDSANINESSNQSSDCDSDDENVYEKMNSFCETQDESEPEVKEMKTTPANCEKRNVCKLERMDLLKMHFERKDIETVNLSVSTEHMRKYLAVETIGKCISVSQWTGPKEIGCLFHHGDDIDTMNDITLETFELFSQMLNNCTGKEVTLTVIRGKEAGVFHAEGCDCNN</sequence>
<organism evidence="3 4">
    <name type="scientific">Pelobates cultripes</name>
    <name type="common">Western spadefoot toad</name>
    <dbReference type="NCBI Taxonomy" id="61616"/>
    <lineage>
        <taxon>Eukaryota</taxon>
        <taxon>Metazoa</taxon>
        <taxon>Chordata</taxon>
        <taxon>Craniata</taxon>
        <taxon>Vertebrata</taxon>
        <taxon>Euteleostomi</taxon>
        <taxon>Amphibia</taxon>
        <taxon>Batrachia</taxon>
        <taxon>Anura</taxon>
        <taxon>Pelobatoidea</taxon>
        <taxon>Pelobatidae</taxon>
        <taxon>Pelobates</taxon>
    </lineage>
</organism>
<feature type="compositionally biased region" description="Polar residues" evidence="1">
    <location>
        <begin position="293"/>
        <end position="302"/>
    </location>
</feature>
<feature type="domain" description="PH" evidence="2">
    <location>
        <begin position="56"/>
        <end position="175"/>
    </location>
</feature>
<evidence type="ECO:0000256" key="1">
    <source>
        <dbReference type="SAM" id="MobiDB-lite"/>
    </source>
</evidence>
<dbReference type="SMART" id="SM00233">
    <property type="entry name" value="PH"/>
    <property type="match status" value="1"/>
</dbReference>
<dbReference type="Proteomes" id="UP001295444">
    <property type="component" value="Chromosome 11"/>
</dbReference>
<keyword evidence="4" id="KW-1185">Reference proteome</keyword>
<protein>
    <recommendedName>
        <fullName evidence="2">PH domain-containing protein</fullName>
    </recommendedName>
</protein>
<proteinExistence type="predicted"/>
<reference evidence="3" key="1">
    <citation type="submission" date="2022-03" db="EMBL/GenBank/DDBJ databases">
        <authorList>
            <person name="Alioto T."/>
            <person name="Alioto T."/>
            <person name="Gomez Garrido J."/>
        </authorList>
    </citation>
    <scope>NUCLEOTIDE SEQUENCE</scope>
</reference>
<evidence type="ECO:0000313" key="4">
    <source>
        <dbReference type="Proteomes" id="UP001295444"/>
    </source>
</evidence>
<dbReference type="PANTHER" id="PTHR47014">
    <property type="entry name" value="PLECKSTRIN HOMOLOGY DOMAIN-CONTAINING FAMILY S MEMBER 1"/>
    <property type="match status" value="1"/>
</dbReference>
<gene>
    <name evidence="3" type="ORF">PECUL_23A059864</name>
</gene>
<dbReference type="PANTHER" id="PTHR47014:SF1">
    <property type="entry name" value="PLECKSTRIN HOMOLOGY DOMAIN-CONTAINING FAMILY S MEMBER 1"/>
    <property type="match status" value="1"/>
</dbReference>
<feature type="region of interest" description="Disordered" evidence="1">
    <location>
        <begin position="253"/>
        <end position="327"/>
    </location>
</feature>
<accession>A0AAD1TED6</accession>
<dbReference type="InterPro" id="IPR042986">
    <property type="entry name" value="PLEKHS1"/>
</dbReference>
<name>A0AAD1TED6_PELCU</name>
<dbReference type="InterPro" id="IPR001849">
    <property type="entry name" value="PH_domain"/>
</dbReference>
<dbReference type="AlphaFoldDB" id="A0AAD1TED6"/>
<evidence type="ECO:0000259" key="2">
    <source>
        <dbReference type="PROSITE" id="PS50003"/>
    </source>
</evidence>
<dbReference type="InterPro" id="IPR011993">
    <property type="entry name" value="PH-like_dom_sf"/>
</dbReference>
<dbReference type="PROSITE" id="PS50003">
    <property type="entry name" value="PH_DOMAIN"/>
    <property type="match status" value="1"/>
</dbReference>